<evidence type="ECO:0000313" key="1">
    <source>
        <dbReference type="EMBL" id="AFH60641.1"/>
    </source>
</evidence>
<organism evidence="1 2">
    <name type="scientific">Paenibacillus mucilaginosus K02</name>
    <dbReference type="NCBI Taxonomy" id="997761"/>
    <lineage>
        <taxon>Bacteria</taxon>
        <taxon>Bacillati</taxon>
        <taxon>Bacillota</taxon>
        <taxon>Bacilli</taxon>
        <taxon>Bacillales</taxon>
        <taxon>Paenibacillaceae</taxon>
        <taxon>Paenibacillus</taxon>
    </lineage>
</organism>
<dbReference type="KEGG" id="pmw:B2K_07895"/>
<dbReference type="HOGENOM" id="CLU_2106570_0_0_9"/>
<dbReference type="PATRIC" id="fig|997761.3.peg.1539"/>
<proteinExistence type="predicted"/>
<dbReference type="OrthoDB" id="2082543at2"/>
<reference evidence="1 2" key="1">
    <citation type="submission" date="2013-06" db="EMBL/GenBank/DDBJ databases">
        <title>Complete genome sequence of Paenibacillus mucilaginosus K02.</title>
        <authorList>
            <person name="Xiao B."/>
            <person name="Sun L."/>
            <person name="Xiao L."/>
            <person name="Lian B."/>
        </authorList>
    </citation>
    <scope>NUCLEOTIDE SEQUENCE [LARGE SCALE GENOMIC DNA]</scope>
    <source>
        <strain evidence="1 2">K02</strain>
    </source>
</reference>
<dbReference type="EMBL" id="CP003422">
    <property type="protein sequence ID" value="AFH60641.1"/>
    <property type="molecule type" value="Genomic_DNA"/>
</dbReference>
<protein>
    <submittedName>
        <fullName evidence="1">Uncharacterized protein</fullName>
    </submittedName>
</protein>
<evidence type="ECO:0000313" key="2">
    <source>
        <dbReference type="Proteomes" id="UP000007392"/>
    </source>
</evidence>
<sequence length="125" mass="14934">MIELDTAELRKFVDEKKPFDEARKGFWNWMNSWMEDNPEDYFEVFGDEDISSIELTRERIALVINLRFDTPIEFVQTTLNVRYKEDLIAQYHYMQDFNGEVLDDVLSFERYSILTTKIKQAGNDS</sequence>
<name>I0BBQ1_9BACL</name>
<dbReference type="RefSeq" id="WP_014649360.1">
    <property type="nucleotide sequence ID" value="NC_017672.3"/>
</dbReference>
<accession>I0BBQ1</accession>
<dbReference type="AlphaFoldDB" id="I0BBQ1"/>
<dbReference type="Proteomes" id="UP000007392">
    <property type="component" value="Chromosome"/>
</dbReference>
<gene>
    <name evidence="1" type="ORF">B2K_07895</name>
</gene>